<comment type="similarity">
    <text evidence="1">Belongs to the zinc-associated anti-sigma factor (ZAS) superfamily. Anti-sigma-W factor family.</text>
</comment>
<keyword evidence="6" id="KW-1185">Reference proteome</keyword>
<comment type="caution">
    <text evidence="5">The sequence shown here is derived from an EMBL/GenBank/DDBJ whole genome shotgun (WGS) entry which is preliminary data.</text>
</comment>
<evidence type="ECO:0000256" key="3">
    <source>
        <dbReference type="SAM" id="Phobius"/>
    </source>
</evidence>
<dbReference type="Pfam" id="PF13490">
    <property type="entry name" value="zf-HC2"/>
    <property type="match status" value="1"/>
</dbReference>
<dbReference type="InterPro" id="IPR027383">
    <property type="entry name" value="Znf_put"/>
</dbReference>
<keyword evidence="3" id="KW-1133">Transmembrane helix</keyword>
<evidence type="ECO:0000256" key="1">
    <source>
        <dbReference type="ARBA" id="ARBA00024353"/>
    </source>
</evidence>
<dbReference type="Gene3D" id="1.10.10.1320">
    <property type="entry name" value="Anti-sigma factor, zinc-finger domain"/>
    <property type="match status" value="1"/>
</dbReference>
<keyword evidence="3" id="KW-0472">Membrane</keyword>
<feature type="domain" description="Putative zinc-finger" evidence="4">
    <location>
        <begin position="30"/>
        <end position="59"/>
    </location>
</feature>
<feature type="transmembrane region" description="Helical" evidence="3">
    <location>
        <begin position="105"/>
        <end position="127"/>
    </location>
</feature>
<organism evidence="5 6">
    <name type="scientific">Salinibacillus xinjiangensis</name>
    <dbReference type="NCBI Taxonomy" id="1229268"/>
    <lineage>
        <taxon>Bacteria</taxon>
        <taxon>Bacillati</taxon>
        <taxon>Bacillota</taxon>
        <taxon>Bacilli</taxon>
        <taxon>Bacillales</taxon>
        <taxon>Bacillaceae</taxon>
        <taxon>Salinibacillus</taxon>
    </lineage>
</organism>
<reference evidence="5 6" key="1">
    <citation type="submission" date="2019-11" db="EMBL/GenBank/DDBJ databases">
        <authorList>
            <person name="Li J."/>
        </authorList>
    </citation>
    <scope>NUCLEOTIDE SEQUENCE [LARGE SCALE GENOMIC DNA]</scope>
    <source>
        <strain evidence="5 6">J4</strain>
    </source>
</reference>
<gene>
    <name evidence="5" type="ORF">GH754_11440</name>
</gene>
<name>A0A6G1X7K8_9BACI</name>
<dbReference type="OrthoDB" id="2662941at2"/>
<accession>A0A6G1X7K8</accession>
<dbReference type="InterPro" id="IPR041916">
    <property type="entry name" value="Anti_sigma_zinc_sf"/>
</dbReference>
<proteinExistence type="inferred from homology"/>
<dbReference type="EMBL" id="WJNH01000007">
    <property type="protein sequence ID" value="MRG86922.1"/>
    <property type="molecule type" value="Genomic_DNA"/>
</dbReference>
<evidence type="ECO:0000313" key="5">
    <source>
        <dbReference type="EMBL" id="MRG86922.1"/>
    </source>
</evidence>
<evidence type="ECO:0000259" key="4">
    <source>
        <dbReference type="Pfam" id="PF13490"/>
    </source>
</evidence>
<keyword evidence="3" id="KW-0812">Transmembrane</keyword>
<sequence>MGLKTYESRLWHSRIYKEVINMMRNHIPEEWILDYINQELSEQEVNKVKEHLEWCPECQELYTFWVQTLNDEVEVPSEEKKAVWNKLSTSVQQHKRKSFRTWYKGLLVAAACAIFFITGLFTGGNVFSPKEQASEQEVNDEQFIIDTETEMYDLIQTSNGDNRGYAWYNPVQKEMILYLDDEDLQNYYEANIQTRDSTINKTPIYLNNGNKHVYIKDQKLKEFYRLILINQLNQKPVKSYEFKTINTSSP</sequence>
<evidence type="ECO:0000256" key="2">
    <source>
        <dbReference type="ARBA" id="ARBA00024438"/>
    </source>
</evidence>
<evidence type="ECO:0000313" key="6">
    <source>
        <dbReference type="Proteomes" id="UP000480185"/>
    </source>
</evidence>
<protein>
    <recommendedName>
        <fullName evidence="2">Anti-sigma-W factor RsiW</fullName>
    </recommendedName>
</protein>
<dbReference type="Proteomes" id="UP000480185">
    <property type="component" value="Unassembled WGS sequence"/>
</dbReference>
<dbReference type="AlphaFoldDB" id="A0A6G1X7K8"/>